<organism evidence="1 2">
    <name type="scientific">Metschnikowia pulcherrima</name>
    <dbReference type="NCBI Taxonomy" id="27326"/>
    <lineage>
        <taxon>Eukaryota</taxon>
        <taxon>Fungi</taxon>
        <taxon>Dikarya</taxon>
        <taxon>Ascomycota</taxon>
        <taxon>Saccharomycotina</taxon>
        <taxon>Pichiomycetes</taxon>
        <taxon>Metschnikowiaceae</taxon>
        <taxon>Metschnikowia</taxon>
    </lineage>
</organism>
<accession>A0A8H7LE37</accession>
<dbReference type="EMBL" id="JACBPP010000002">
    <property type="protein sequence ID" value="KAF8004215.1"/>
    <property type="molecule type" value="Genomic_DNA"/>
</dbReference>
<reference evidence="1" key="1">
    <citation type="submission" date="2020-10" db="EMBL/GenBank/DDBJ databases">
        <title>The Whole-Genome Sequence of Metschnikowia persimmonesis, a Novel Endophytic Yeast Species Isolated from Medicinal Plant Diospyros kaki Thumb.</title>
        <authorList>
            <person name="Rahmat E."/>
            <person name="Kang Y."/>
        </authorList>
    </citation>
    <scope>NUCLEOTIDE SEQUENCE</scope>
    <source>
        <strain evidence="1">KIOM G15050</strain>
    </source>
</reference>
<gene>
    <name evidence="1" type="ORF">HF325_001663</name>
</gene>
<keyword evidence="2" id="KW-1185">Reference proteome</keyword>
<dbReference type="Proteomes" id="UP000649328">
    <property type="component" value="Unassembled WGS sequence"/>
</dbReference>
<name>A0A8H7LE37_9ASCO</name>
<protein>
    <submittedName>
        <fullName evidence="1">Uncharacterized protein</fullName>
    </submittedName>
</protein>
<evidence type="ECO:0000313" key="1">
    <source>
        <dbReference type="EMBL" id="KAF8004215.1"/>
    </source>
</evidence>
<sequence length="326" mass="36473">MKALKKLLQQIKVCILEEEDAEIIQELSRLLSIFIHFDVSAESIKHVSQFVIFALYNESATEFSQEAGLQALIALTNKLCGSTSSIKQLKKFSRSISIHWILLLLDYQSQNKPQAAKIVCCAICLLAKFLRVLGVNITQRFFKANRGLNVLSFFLQNWWNNDSVVSVLFLNSFGIDSDVYGLNPPSLPELTRNKSITASADKLVLPELITILNNMALTGIIELEKRQGRVPSTSSSPVKNILDGSSANDQMTELSFDLMHLLNQMADMIEVGCSESVTIQELFTSKEWLEGAFEIVGHLKILRHSPHPHCRSGLILRHVLPGTSMF</sequence>
<proteinExistence type="predicted"/>
<evidence type="ECO:0000313" key="2">
    <source>
        <dbReference type="Proteomes" id="UP000649328"/>
    </source>
</evidence>
<dbReference type="AlphaFoldDB" id="A0A8H7LE37"/>
<comment type="caution">
    <text evidence="1">The sequence shown here is derived from an EMBL/GenBank/DDBJ whole genome shotgun (WGS) entry which is preliminary data.</text>
</comment>